<proteinExistence type="predicted"/>
<protein>
    <recommendedName>
        <fullName evidence="1">YgjP-like metallopeptidase domain-containing protein</fullName>
    </recommendedName>
</protein>
<dbReference type="PANTHER" id="PTHR30399:SF1">
    <property type="entry name" value="UTP PYROPHOSPHATASE"/>
    <property type="match status" value="1"/>
</dbReference>
<sequence>MHQLTINNITIDVVRKNIKNMHLAVYPPSGRVRIAVPEHVNDETVRLFAISKLSWIKRHQRKYINQERLAPLVYKERESHYFLGQRLLLRIKETTGKAKAVMPGKTYLDVYIKKGTDEEGIQKLIDAWYRIELKKILPELIDYWQQKIGVSCTFWGVKKMKTKWGSCNTEQKRIWLNLELAKKPKHCIEYIVVHELVHLLERHHNDRFRALMDQYIPGWQKLRDELNRLPVSHAEWEY</sequence>
<dbReference type="InterPro" id="IPR053136">
    <property type="entry name" value="UTP_pyrophosphatase-like"/>
</dbReference>
<dbReference type="PANTHER" id="PTHR30399">
    <property type="entry name" value="UNCHARACTERIZED PROTEIN YGJP"/>
    <property type="match status" value="1"/>
</dbReference>
<organism evidence="2 3">
    <name type="scientific">Marinilabilia salmonicolor</name>
    <dbReference type="NCBI Taxonomy" id="989"/>
    <lineage>
        <taxon>Bacteria</taxon>
        <taxon>Pseudomonadati</taxon>
        <taxon>Bacteroidota</taxon>
        <taxon>Bacteroidia</taxon>
        <taxon>Marinilabiliales</taxon>
        <taxon>Marinilabiliaceae</taxon>
        <taxon>Marinilabilia</taxon>
    </lineage>
</organism>
<keyword evidence="3" id="KW-1185">Reference proteome</keyword>
<dbReference type="Proteomes" id="UP000252733">
    <property type="component" value="Unassembled WGS sequence"/>
</dbReference>
<reference evidence="2 3" key="1">
    <citation type="submission" date="2018-07" db="EMBL/GenBank/DDBJ databases">
        <title>Freshwater and sediment microbial communities from various areas in North America, analyzing microbe dynamics in response to fracking.</title>
        <authorList>
            <person name="Lamendella R."/>
        </authorList>
    </citation>
    <scope>NUCLEOTIDE SEQUENCE [LARGE SCALE GENOMIC DNA]</scope>
    <source>
        <strain evidence="2 3">160A</strain>
    </source>
</reference>
<name>A0A2T0XHA5_9BACT</name>
<feature type="domain" description="YgjP-like metallopeptidase" evidence="1">
    <location>
        <begin position="22"/>
        <end position="228"/>
    </location>
</feature>
<evidence type="ECO:0000313" key="3">
    <source>
        <dbReference type="Proteomes" id="UP000252733"/>
    </source>
</evidence>
<dbReference type="EMBL" id="QPIZ01000012">
    <property type="protein sequence ID" value="RCW33869.1"/>
    <property type="molecule type" value="Genomic_DNA"/>
</dbReference>
<evidence type="ECO:0000259" key="1">
    <source>
        <dbReference type="Pfam" id="PF01863"/>
    </source>
</evidence>
<dbReference type="CDD" id="cd07344">
    <property type="entry name" value="M48_yhfN_like"/>
    <property type="match status" value="1"/>
</dbReference>
<dbReference type="AlphaFoldDB" id="A0A2T0XHA5"/>
<dbReference type="RefSeq" id="WP_106153506.1">
    <property type="nucleotide sequence ID" value="NZ_PVTS01000010.1"/>
</dbReference>
<comment type="caution">
    <text evidence="2">The sequence shown here is derived from an EMBL/GenBank/DDBJ whole genome shotgun (WGS) entry which is preliminary data.</text>
</comment>
<dbReference type="Pfam" id="PF01863">
    <property type="entry name" value="YgjP-like"/>
    <property type="match status" value="1"/>
</dbReference>
<gene>
    <name evidence="2" type="ORF">DFO77_11231</name>
</gene>
<dbReference type="InterPro" id="IPR002725">
    <property type="entry name" value="YgjP-like_metallopeptidase"/>
</dbReference>
<evidence type="ECO:0000313" key="2">
    <source>
        <dbReference type="EMBL" id="RCW33869.1"/>
    </source>
</evidence>
<dbReference type="Gene3D" id="3.30.2010.10">
    <property type="entry name" value="Metalloproteases ('zincins'), catalytic domain"/>
    <property type="match status" value="1"/>
</dbReference>
<dbReference type="OrthoDB" id="9811177at2"/>
<accession>A0A2T0XHA5</accession>